<feature type="compositionally biased region" description="Polar residues" evidence="1">
    <location>
        <begin position="225"/>
        <end position="240"/>
    </location>
</feature>
<feature type="compositionally biased region" description="Basic residues" evidence="1">
    <location>
        <begin position="200"/>
        <end position="220"/>
    </location>
</feature>
<feature type="region of interest" description="Disordered" evidence="1">
    <location>
        <begin position="352"/>
        <end position="633"/>
    </location>
</feature>
<feature type="region of interest" description="Disordered" evidence="1">
    <location>
        <begin position="113"/>
        <end position="132"/>
    </location>
</feature>
<feature type="compositionally biased region" description="Polar residues" evidence="1">
    <location>
        <begin position="584"/>
        <end position="605"/>
    </location>
</feature>
<reference evidence="2" key="1">
    <citation type="submission" date="2020-01" db="EMBL/GenBank/DDBJ databases">
        <title>Genome sequence of Kobresia littledalei, the first chromosome-level genome in the family Cyperaceae.</title>
        <authorList>
            <person name="Qu G."/>
        </authorList>
    </citation>
    <scope>NUCLEOTIDE SEQUENCE</scope>
    <source>
        <strain evidence="2">C.B.Clarke</strain>
        <tissue evidence="2">Leaf</tissue>
    </source>
</reference>
<feature type="compositionally biased region" description="Polar residues" evidence="1">
    <location>
        <begin position="120"/>
        <end position="132"/>
    </location>
</feature>
<proteinExistence type="predicted"/>
<dbReference type="InterPro" id="IPR008507">
    <property type="entry name" value="DUF789"/>
</dbReference>
<dbReference type="InterPro" id="IPR003854">
    <property type="entry name" value="GASA"/>
</dbReference>
<feature type="compositionally biased region" description="Basic and acidic residues" evidence="1">
    <location>
        <begin position="489"/>
        <end position="498"/>
    </location>
</feature>
<dbReference type="PANTHER" id="PTHR32010:SF18">
    <property type="entry name" value="DUF789 FAMILY PROTEIN"/>
    <property type="match status" value="1"/>
</dbReference>
<dbReference type="PANTHER" id="PTHR32010">
    <property type="entry name" value="PHOTOSYSTEM II STABILITY/ASSEMBLY FACTOR HCF136, CHLOROPLASTIC"/>
    <property type="match status" value="1"/>
</dbReference>
<feature type="compositionally biased region" description="Low complexity" evidence="1">
    <location>
        <begin position="527"/>
        <end position="548"/>
    </location>
</feature>
<feature type="compositionally biased region" description="Polar residues" evidence="1">
    <location>
        <begin position="932"/>
        <end position="941"/>
    </location>
</feature>
<feature type="compositionally biased region" description="Polar residues" evidence="1">
    <location>
        <begin position="549"/>
        <end position="561"/>
    </location>
</feature>
<feature type="region of interest" description="Disordered" evidence="1">
    <location>
        <begin position="932"/>
        <end position="954"/>
    </location>
</feature>
<feature type="compositionally biased region" description="Low complexity" evidence="1">
    <location>
        <begin position="619"/>
        <end position="632"/>
    </location>
</feature>
<sequence>MPGHGRDDYTLERMLERRHRNNIRKFLERNGRRLTARDIDIVNLCTRYPDQRYTLFTYYCDANCMRVNPYVLPQLPVADHHHHHCPQQQTVGTSDRSGSTSLVAPLLFQLNVGPDDTNVRTEGQSETGHPSTSRVILPCYFLTDRPEASVSSGMELSSTVNLIADTIIESLNRSSDKENSERDSSDKGNDERERSDKVNSKKSSRKNSKKNKRHRKKGGAKSRVSETQTRTHYNLSNEPCVSSDSSSSSHAETSLVDGDGGEQRVKSDTEIMLRCFSSNSSDRCHADVSCSNSMLSSDEEEATELALPETVGPSEDTANEDPSAVDEMDKADEAQCSSDACISNDFIPVVSSRRGRYGRRYGQQGGNPSRFSAFSGRSGEQFSTWQEKPSKVESGDKYAMDIKDSKPRDMRTENSLTHESSNRTETPKPDSNISGSVDRHSGEYVYQKDDFPSLPLPSSGQKEVVRRKVGPRPPRRENLKKPPVPLPRKSPEQCKESESDAVVDTKLSIPNLEVKISEVEESGSGSGSSSGDFFSPDSSKSSQMNQSSHDTSGLDSPISSKASDETQLRPDTSSLDATGDKSTTDIAQTGHDTCPSNLSNTTPTLTDIDASRSGSSVCSSPASTTPISPSTSMPCLDIGESKNMLAVCSTNLEEILGAVRDAHKVYQTSELVQSAFGGPFADYELLCHYASPVLNLPPHQIADAPLQKIWQWYEEPSCYTLEVKGCQDHHRFVDFTAHFVPSLSAVQLFVRGPSAIFSKHQPKEGESAELVFEFFEYEKPYIRQTLFEKVKELIGGMAQGRNLERLRLGDLHPASWFSVAWYPAYTVPEGRSSFKAAFLTYHSLAHFVQGAAGPSVDGSSSPVVGLMSYNAQEESWYHERYQTGGDIMVERLESLNLTAGVMAQARVMRDGQVSGNHHPDFEFFASRHSKSSQINQSSHDTSGLDFPRSSKASDETQLRPDTCLRALSVNNANGVSLLALLLFITAVHLVESRSVLADIAINNGRSLLQYPQQINCTSACQTRCSNNWKNKMCLKMCGVCCSKCNCVPPGTGQDTRNCPTAL</sequence>
<feature type="compositionally biased region" description="Basic and acidic residues" evidence="1">
    <location>
        <begin position="437"/>
        <end position="451"/>
    </location>
</feature>
<name>A0A833RZX4_9POAL</name>
<evidence type="ECO:0000313" key="3">
    <source>
        <dbReference type="Proteomes" id="UP000623129"/>
    </source>
</evidence>
<dbReference type="Proteomes" id="UP000623129">
    <property type="component" value="Unassembled WGS sequence"/>
</dbReference>
<comment type="caution">
    <text evidence="2">The sequence shown here is derived from an EMBL/GenBank/DDBJ whole genome shotgun (WGS) entry which is preliminary data.</text>
</comment>
<feature type="compositionally biased region" description="Polar residues" evidence="1">
    <location>
        <begin position="378"/>
        <end position="387"/>
    </location>
</feature>
<feature type="compositionally biased region" description="Acidic residues" evidence="1">
    <location>
        <begin position="317"/>
        <end position="326"/>
    </location>
</feature>
<evidence type="ECO:0000256" key="1">
    <source>
        <dbReference type="SAM" id="MobiDB-lite"/>
    </source>
</evidence>
<dbReference type="Pfam" id="PF05623">
    <property type="entry name" value="DUF789"/>
    <property type="match status" value="2"/>
</dbReference>
<dbReference type="OrthoDB" id="847210at2759"/>
<protein>
    <submittedName>
        <fullName evidence="2">Gibberellin-regulated protein 9</fullName>
    </submittedName>
</protein>
<accession>A0A833RZX4</accession>
<dbReference type="AlphaFoldDB" id="A0A833RZX4"/>
<keyword evidence="3" id="KW-1185">Reference proteome</keyword>
<evidence type="ECO:0000313" key="2">
    <source>
        <dbReference type="EMBL" id="KAF3341209.1"/>
    </source>
</evidence>
<feature type="region of interest" description="Disordered" evidence="1">
    <location>
        <begin position="295"/>
        <end position="332"/>
    </location>
</feature>
<feature type="compositionally biased region" description="Basic and acidic residues" evidence="1">
    <location>
        <begin position="174"/>
        <end position="199"/>
    </location>
</feature>
<dbReference type="EMBL" id="SWLB01000002">
    <property type="protein sequence ID" value="KAF3341209.1"/>
    <property type="molecule type" value="Genomic_DNA"/>
</dbReference>
<gene>
    <name evidence="2" type="ORF">FCM35_KLT10053</name>
</gene>
<dbReference type="Pfam" id="PF02704">
    <property type="entry name" value="GASA"/>
    <property type="match status" value="1"/>
</dbReference>
<organism evidence="2 3">
    <name type="scientific">Carex littledalei</name>
    <dbReference type="NCBI Taxonomy" id="544730"/>
    <lineage>
        <taxon>Eukaryota</taxon>
        <taxon>Viridiplantae</taxon>
        <taxon>Streptophyta</taxon>
        <taxon>Embryophyta</taxon>
        <taxon>Tracheophyta</taxon>
        <taxon>Spermatophyta</taxon>
        <taxon>Magnoliopsida</taxon>
        <taxon>Liliopsida</taxon>
        <taxon>Poales</taxon>
        <taxon>Cyperaceae</taxon>
        <taxon>Cyperoideae</taxon>
        <taxon>Cariceae</taxon>
        <taxon>Carex</taxon>
        <taxon>Carex subgen. Euthyceras</taxon>
    </lineage>
</organism>
<feature type="compositionally biased region" description="Basic and acidic residues" evidence="1">
    <location>
        <begin position="388"/>
        <end position="412"/>
    </location>
</feature>
<feature type="region of interest" description="Disordered" evidence="1">
    <location>
        <begin position="173"/>
        <end position="265"/>
    </location>
</feature>